<keyword evidence="2" id="KW-0472">Membrane</keyword>
<protein>
    <submittedName>
        <fullName evidence="3">DUF378 domain-containing protein</fullName>
    </submittedName>
</protein>
<name>A0A9D1SYC0_9FIRM</name>
<feature type="region of interest" description="Disordered" evidence="1">
    <location>
        <begin position="85"/>
        <end position="175"/>
    </location>
</feature>
<accession>A0A9D1SYC0</accession>
<keyword evidence="2" id="KW-1133">Transmembrane helix</keyword>
<dbReference type="EMBL" id="DVOJ01000006">
    <property type="protein sequence ID" value="HIV01270.1"/>
    <property type="molecule type" value="Genomic_DNA"/>
</dbReference>
<comment type="caution">
    <text evidence="3">The sequence shown here is derived from an EMBL/GenBank/DDBJ whole genome shotgun (WGS) entry which is preliminary data.</text>
</comment>
<dbReference type="Proteomes" id="UP000886861">
    <property type="component" value="Unassembled WGS sequence"/>
</dbReference>
<keyword evidence="2" id="KW-0812">Transmembrane</keyword>
<evidence type="ECO:0000313" key="4">
    <source>
        <dbReference type="Proteomes" id="UP000886861"/>
    </source>
</evidence>
<dbReference type="Pfam" id="PF04070">
    <property type="entry name" value="DUF378"/>
    <property type="match status" value="1"/>
</dbReference>
<dbReference type="InterPro" id="IPR007211">
    <property type="entry name" value="DUF378"/>
</dbReference>
<organism evidence="3 4">
    <name type="scientific">Candidatus Caccopulliclostridium gallistercoris</name>
    <dbReference type="NCBI Taxonomy" id="2840719"/>
    <lineage>
        <taxon>Bacteria</taxon>
        <taxon>Bacillati</taxon>
        <taxon>Bacillota</taxon>
        <taxon>Clostridia</taxon>
        <taxon>Candidatus Caccopulliclostridium</taxon>
    </lineage>
</organism>
<dbReference type="PANTHER" id="PTHR37304:SF1">
    <property type="entry name" value="MEMBRANE PROTEIN"/>
    <property type="match status" value="1"/>
</dbReference>
<proteinExistence type="predicted"/>
<feature type="compositionally biased region" description="Basic and acidic residues" evidence="1">
    <location>
        <begin position="89"/>
        <end position="119"/>
    </location>
</feature>
<reference evidence="3" key="2">
    <citation type="journal article" date="2021" name="PeerJ">
        <title>Extensive microbial diversity within the chicken gut microbiome revealed by metagenomics and culture.</title>
        <authorList>
            <person name="Gilroy R."/>
            <person name="Ravi A."/>
            <person name="Getino M."/>
            <person name="Pursley I."/>
            <person name="Horton D.L."/>
            <person name="Alikhan N.F."/>
            <person name="Baker D."/>
            <person name="Gharbi K."/>
            <person name="Hall N."/>
            <person name="Watson M."/>
            <person name="Adriaenssens E.M."/>
            <person name="Foster-Nyarko E."/>
            <person name="Jarju S."/>
            <person name="Secka A."/>
            <person name="Antonio M."/>
            <person name="Oren A."/>
            <person name="Chaudhuri R.R."/>
            <person name="La Ragione R."/>
            <person name="Hildebrand F."/>
            <person name="Pallen M.J."/>
        </authorList>
    </citation>
    <scope>NUCLEOTIDE SEQUENCE</scope>
    <source>
        <strain evidence="3">CHK186-9395</strain>
    </source>
</reference>
<evidence type="ECO:0000313" key="3">
    <source>
        <dbReference type="EMBL" id="HIV01270.1"/>
    </source>
</evidence>
<evidence type="ECO:0000256" key="2">
    <source>
        <dbReference type="SAM" id="Phobius"/>
    </source>
</evidence>
<evidence type="ECO:0000256" key="1">
    <source>
        <dbReference type="SAM" id="MobiDB-lite"/>
    </source>
</evidence>
<dbReference type="AlphaFoldDB" id="A0A9D1SYC0"/>
<sequence>MTFISFVLVLLGALNWLSIGALQYDFVAGLFGSQASMFSRIIYFFIGIAAIWIVIQAFRGKGRIKINDDGFDKKKDVLRKESTLANTEAGRDYSENYERRNTNTEAGRDYLDTNNREDSGYMSQGFPRDYSRYNSQKDSFRQDTIQECKPQRQNNEVDYKSLGYKDFHEEDLDKK</sequence>
<gene>
    <name evidence="3" type="ORF">IAA62_01780</name>
</gene>
<reference evidence="3" key="1">
    <citation type="submission" date="2020-10" db="EMBL/GenBank/DDBJ databases">
        <authorList>
            <person name="Gilroy R."/>
        </authorList>
    </citation>
    <scope>NUCLEOTIDE SEQUENCE</scope>
    <source>
        <strain evidence="3">CHK186-9395</strain>
    </source>
</reference>
<feature type="transmembrane region" description="Helical" evidence="2">
    <location>
        <begin position="37"/>
        <end position="55"/>
    </location>
</feature>
<feature type="compositionally biased region" description="Basic and acidic residues" evidence="1">
    <location>
        <begin position="138"/>
        <end position="175"/>
    </location>
</feature>
<dbReference type="PANTHER" id="PTHR37304">
    <property type="entry name" value="MEMBRANE PROTEIN-RELATED"/>
    <property type="match status" value="1"/>
</dbReference>